<dbReference type="SMART" id="SM00327">
    <property type="entry name" value="VWA"/>
    <property type="match status" value="1"/>
</dbReference>
<dbReference type="OrthoDB" id="2142040at2759"/>
<dbReference type="EMBL" id="KN833066">
    <property type="protein sequence ID" value="KIM74128.1"/>
    <property type="molecule type" value="Genomic_DNA"/>
</dbReference>
<feature type="domain" description="VWFA" evidence="1">
    <location>
        <begin position="48"/>
        <end position="246"/>
    </location>
</feature>
<dbReference type="InParanoid" id="A0A0C3AJX0"/>
<dbReference type="InterPro" id="IPR036465">
    <property type="entry name" value="vWFA_dom_sf"/>
</dbReference>
<gene>
    <name evidence="2" type="ORF">PILCRDRAFT_80413</name>
</gene>
<dbReference type="PANTHER" id="PTHR34706:SF1">
    <property type="entry name" value="VWFA DOMAIN-CONTAINING PROTEIN"/>
    <property type="match status" value="1"/>
</dbReference>
<accession>A0A0C3AJX0</accession>
<dbReference type="STRING" id="765440.A0A0C3AJX0"/>
<name>A0A0C3AJX0_PILCF</name>
<evidence type="ECO:0000259" key="1">
    <source>
        <dbReference type="PROSITE" id="PS50234"/>
    </source>
</evidence>
<dbReference type="HOGENOM" id="CLU_040578_0_1_1"/>
<proteinExistence type="predicted"/>
<dbReference type="PROSITE" id="PS50234">
    <property type="entry name" value="VWFA"/>
    <property type="match status" value="1"/>
</dbReference>
<keyword evidence="3" id="KW-1185">Reference proteome</keyword>
<dbReference type="SUPFAM" id="SSF53300">
    <property type="entry name" value="vWA-like"/>
    <property type="match status" value="1"/>
</dbReference>
<dbReference type="PANTHER" id="PTHR34706">
    <property type="entry name" value="SLR1338 PROTEIN"/>
    <property type="match status" value="1"/>
</dbReference>
<reference evidence="2 3" key="1">
    <citation type="submission" date="2014-04" db="EMBL/GenBank/DDBJ databases">
        <authorList>
            <consortium name="DOE Joint Genome Institute"/>
            <person name="Kuo A."/>
            <person name="Tarkka M."/>
            <person name="Buscot F."/>
            <person name="Kohler A."/>
            <person name="Nagy L.G."/>
            <person name="Floudas D."/>
            <person name="Copeland A."/>
            <person name="Barry K.W."/>
            <person name="Cichocki N."/>
            <person name="Veneault-Fourrey C."/>
            <person name="LaButti K."/>
            <person name="Lindquist E.A."/>
            <person name="Lipzen A."/>
            <person name="Lundell T."/>
            <person name="Morin E."/>
            <person name="Murat C."/>
            <person name="Sun H."/>
            <person name="Tunlid A."/>
            <person name="Henrissat B."/>
            <person name="Grigoriev I.V."/>
            <person name="Hibbett D.S."/>
            <person name="Martin F."/>
            <person name="Nordberg H.P."/>
            <person name="Cantor M.N."/>
            <person name="Hua S.X."/>
        </authorList>
    </citation>
    <scope>NUCLEOTIDE SEQUENCE [LARGE SCALE GENOMIC DNA]</scope>
    <source>
        <strain evidence="2 3">F 1598</strain>
    </source>
</reference>
<dbReference type="Gene3D" id="3.40.50.410">
    <property type="entry name" value="von Willebrand factor, type A domain"/>
    <property type="match status" value="1"/>
</dbReference>
<sequence length="265" mass="29314">MIPSNGFRHTDIYAALPGTRSIRAAEYLQAPIRRESLEDALETLRKYDTVFVIDDSSSMRGKRWQDTRHALSSLADVTAKYDADGIDICFLNHKTFVSGVRRSSTVNRVFDRIQPTGVTPIGGKLEELLLAYLDKIEKAKVREIAGESNVTTAIKPVNYIVLTDGAPTDDPEDVIVMAARRLDRGNFPITQVGIQFVQIGNSLLAAEFLKELDDGLTSNHGIRDIVDTTPFTMTGGVLTAEMLTKILLGGINRRVDRRGGRSVMY</sequence>
<dbReference type="Pfam" id="PF00092">
    <property type="entry name" value="VWA"/>
    <property type="match status" value="1"/>
</dbReference>
<evidence type="ECO:0000313" key="2">
    <source>
        <dbReference type="EMBL" id="KIM74128.1"/>
    </source>
</evidence>
<dbReference type="AlphaFoldDB" id="A0A0C3AJX0"/>
<reference evidence="3" key="2">
    <citation type="submission" date="2015-01" db="EMBL/GenBank/DDBJ databases">
        <title>Evolutionary Origins and Diversification of the Mycorrhizal Mutualists.</title>
        <authorList>
            <consortium name="DOE Joint Genome Institute"/>
            <consortium name="Mycorrhizal Genomics Consortium"/>
            <person name="Kohler A."/>
            <person name="Kuo A."/>
            <person name="Nagy L.G."/>
            <person name="Floudas D."/>
            <person name="Copeland A."/>
            <person name="Barry K.W."/>
            <person name="Cichocki N."/>
            <person name="Veneault-Fourrey C."/>
            <person name="LaButti K."/>
            <person name="Lindquist E.A."/>
            <person name="Lipzen A."/>
            <person name="Lundell T."/>
            <person name="Morin E."/>
            <person name="Murat C."/>
            <person name="Riley R."/>
            <person name="Ohm R."/>
            <person name="Sun H."/>
            <person name="Tunlid A."/>
            <person name="Henrissat B."/>
            <person name="Grigoriev I.V."/>
            <person name="Hibbett D.S."/>
            <person name="Martin F."/>
        </authorList>
    </citation>
    <scope>NUCLEOTIDE SEQUENCE [LARGE SCALE GENOMIC DNA]</scope>
    <source>
        <strain evidence="3">F 1598</strain>
    </source>
</reference>
<evidence type="ECO:0000313" key="3">
    <source>
        <dbReference type="Proteomes" id="UP000054166"/>
    </source>
</evidence>
<organism evidence="2 3">
    <name type="scientific">Piloderma croceum (strain F 1598)</name>
    <dbReference type="NCBI Taxonomy" id="765440"/>
    <lineage>
        <taxon>Eukaryota</taxon>
        <taxon>Fungi</taxon>
        <taxon>Dikarya</taxon>
        <taxon>Basidiomycota</taxon>
        <taxon>Agaricomycotina</taxon>
        <taxon>Agaricomycetes</taxon>
        <taxon>Agaricomycetidae</taxon>
        <taxon>Atheliales</taxon>
        <taxon>Atheliaceae</taxon>
        <taxon>Piloderma</taxon>
    </lineage>
</organism>
<protein>
    <recommendedName>
        <fullName evidence="1">VWFA domain-containing protein</fullName>
    </recommendedName>
</protein>
<dbReference type="Proteomes" id="UP000054166">
    <property type="component" value="Unassembled WGS sequence"/>
</dbReference>
<dbReference type="InterPro" id="IPR002035">
    <property type="entry name" value="VWF_A"/>
</dbReference>